<organism evidence="2 3">
    <name type="scientific">Lysobacter korlensis</name>
    <dbReference type="NCBI Taxonomy" id="553636"/>
    <lineage>
        <taxon>Bacteria</taxon>
        <taxon>Pseudomonadati</taxon>
        <taxon>Pseudomonadota</taxon>
        <taxon>Gammaproteobacteria</taxon>
        <taxon>Lysobacterales</taxon>
        <taxon>Lysobacteraceae</taxon>
        <taxon>Lysobacter</taxon>
    </lineage>
</organism>
<dbReference type="InterPro" id="IPR032676">
    <property type="entry name" value="YkuD_2"/>
</dbReference>
<dbReference type="EMBL" id="JBHLTG010000001">
    <property type="protein sequence ID" value="MFC0676390.1"/>
    <property type="molecule type" value="Genomic_DNA"/>
</dbReference>
<keyword evidence="3" id="KW-1185">Reference proteome</keyword>
<sequence length="287" mass="30529">MLRPALITAALAAAVACSSHRAPQSHTVHAPEPAAPIVVPPTNAIVASPTETVTPAPRPQPAIDTRLTRLQAIAPDLDPGVLALALQARECASRSGTKPGDKLAVIDYSRPSTQPRLWVFDVERARLLHREHVAHGRGSGENHARAFSNRDGSHQTSLGLFTTAETYVGGNGYSLRMDGLDAGVNDAARDRLIVMHGAPYVDPAQAQRQGRLGRSYGCPAVRPEVARQMIDTLKHGQMLFAYYPDDAWLSGSRHFRCSGRNGREIYASARQAIPGGGGSASTAAAAQ</sequence>
<name>A0ABV6RHC8_9GAMM</name>
<dbReference type="PANTHER" id="PTHR38477:SF1">
    <property type="entry name" value="MUREIN L,D-TRANSPEPTIDASE CATALYTIC DOMAIN FAMILY PROTEIN"/>
    <property type="match status" value="1"/>
</dbReference>
<protein>
    <submittedName>
        <fullName evidence="2">Murein L,D-transpeptidase catalytic domain family protein</fullName>
    </submittedName>
</protein>
<comment type="caution">
    <text evidence="2">The sequence shown here is derived from an EMBL/GenBank/DDBJ whole genome shotgun (WGS) entry which is preliminary data.</text>
</comment>
<reference evidence="2 3" key="1">
    <citation type="submission" date="2024-09" db="EMBL/GenBank/DDBJ databases">
        <authorList>
            <person name="Sun Q."/>
            <person name="Mori K."/>
        </authorList>
    </citation>
    <scope>NUCLEOTIDE SEQUENCE [LARGE SCALE GENOMIC DNA]</scope>
    <source>
        <strain evidence="2 3">KCTC 23076</strain>
    </source>
</reference>
<feature type="chain" id="PRO_5046948763" evidence="1">
    <location>
        <begin position="22"/>
        <end position="287"/>
    </location>
</feature>
<keyword evidence="1" id="KW-0732">Signal</keyword>
<accession>A0ABV6RHC8</accession>
<evidence type="ECO:0000313" key="2">
    <source>
        <dbReference type="EMBL" id="MFC0676390.1"/>
    </source>
</evidence>
<dbReference type="RefSeq" id="WP_386664016.1">
    <property type="nucleotide sequence ID" value="NZ_JBHLTG010000001.1"/>
</dbReference>
<evidence type="ECO:0000313" key="3">
    <source>
        <dbReference type="Proteomes" id="UP001589896"/>
    </source>
</evidence>
<dbReference type="PANTHER" id="PTHR38477">
    <property type="entry name" value="HYPOTHETICAL EXPORTED PROTEIN"/>
    <property type="match status" value="1"/>
</dbReference>
<dbReference type="Proteomes" id="UP001589896">
    <property type="component" value="Unassembled WGS sequence"/>
</dbReference>
<dbReference type="PROSITE" id="PS51257">
    <property type="entry name" value="PROKAR_LIPOPROTEIN"/>
    <property type="match status" value="1"/>
</dbReference>
<evidence type="ECO:0000256" key="1">
    <source>
        <dbReference type="SAM" id="SignalP"/>
    </source>
</evidence>
<proteinExistence type="predicted"/>
<feature type="signal peptide" evidence="1">
    <location>
        <begin position="1"/>
        <end position="21"/>
    </location>
</feature>
<gene>
    <name evidence="2" type="ORF">ACFFGH_00815</name>
</gene>
<dbReference type="Pfam" id="PF13645">
    <property type="entry name" value="YkuD_2"/>
    <property type="match status" value="1"/>
</dbReference>